<comment type="caution">
    <text evidence="1">The sequence shown here is derived from an EMBL/GenBank/DDBJ whole genome shotgun (WGS) entry which is preliminary data.</text>
</comment>
<evidence type="ECO:0000313" key="1">
    <source>
        <dbReference type="EMBL" id="POM76418.1"/>
    </source>
</evidence>
<name>A0A2P4YF33_9STRA</name>
<sequence length="97" mass="11241">MWANHHTRNLNRSTWGAEVQQPPPDYIANLLCLVNTQVEQHVAYYLDENESCLEVRNSVIMRFLRDTTPPVRTEVIDPLQQLENVEGMSDKNRIACC</sequence>
<dbReference type="Proteomes" id="UP000237271">
    <property type="component" value="Unassembled WGS sequence"/>
</dbReference>
<accession>A0A2P4YF33</accession>
<evidence type="ECO:0000313" key="2">
    <source>
        <dbReference type="Proteomes" id="UP000237271"/>
    </source>
</evidence>
<keyword evidence="2" id="KW-1185">Reference proteome</keyword>
<protein>
    <submittedName>
        <fullName evidence="1">Uncharacterized protein</fullName>
    </submittedName>
</protein>
<proteinExistence type="predicted"/>
<dbReference type="OrthoDB" id="92281at2759"/>
<gene>
    <name evidence="1" type="ORF">PHPALM_6342</name>
</gene>
<organism evidence="1 2">
    <name type="scientific">Phytophthora palmivora</name>
    <dbReference type="NCBI Taxonomy" id="4796"/>
    <lineage>
        <taxon>Eukaryota</taxon>
        <taxon>Sar</taxon>
        <taxon>Stramenopiles</taxon>
        <taxon>Oomycota</taxon>
        <taxon>Peronosporomycetes</taxon>
        <taxon>Peronosporales</taxon>
        <taxon>Peronosporaceae</taxon>
        <taxon>Phytophthora</taxon>
    </lineage>
</organism>
<dbReference type="AlphaFoldDB" id="A0A2P4YF33"/>
<dbReference type="EMBL" id="NCKW01003446">
    <property type="protein sequence ID" value="POM76418.1"/>
    <property type="molecule type" value="Genomic_DNA"/>
</dbReference>
<reference evidence="1 2" key="1">
    <citation type="journal article" date="2017" name="Genome Biol. Evol.">
        <title>Phytophthora megakarya and P. palmivora, closely related causal agents of cacao black pod rot, underwent increases in genome sizes and gene numbers by different mechanisms.</title>
        <authorList>
            <person name="Ali S.S."/>
            <person name="Shao J."/>
            <person name="Lary D.J."/>
            <person name="Kronmiller B."/>
            <person name="Shen D."/>
            <person name="Strem M.D."/>
            <person name="Amoako-Attah I."/>
            <person name="Akrofi A.Y."/>
            <person name="Begoude B.A."/>
            <person name="Ten Hoopen G.M."/>
            <person name="Coulibaly K."/>
            <person name="Kebe B.I."/>
            <person name="Melnick R.L."/>
            <person name="Guiltinan M.J."/>
            <person name="Tyler B.M."/>
            <person name="Meinhardt L.W."/>
            <person name="Bailey B.A."/>
        </authorList>
    </citation>
    <scope>NUCLEOTIDE SEQUENCE [LARGE SCALE GENOMIC DNA]</scope>
    <source>
        <strain evidence="2">sbr112.9</strain>
    </source>
</reference>